<protein>
    <submittedName>
        <fullName evidence="2">F510_1955 family glycosylhydrolase</fullName>
    </submittedName>
</protein>
<evidence type="ECO:0000256" key="1">
    <source>
        <dbReference type="SAM" id="SignalP"/>
    </source>
</evidence>
<dbReference type="Proteomes" id="UP001612741">
    <property type="component" value="Unassembled WGS sequence"/>
</dbReference>
<dbReference type="SUPFAM" id="SSF110296">
    <property type="entry name" value="Oligoxyloglucan reducing end-specific cellobiohydrolase"/>
    <property type="match status" value="1"/>
</dbReference>
<dbReference type="EMBL" id="JBITGY010000001">
    <property type="protein sequence ID" value="MFI6496795.1"/>
    <property type="molecule type" value="Genomic_DNA"/>
</dbReference>
<feature type="chain" id="PRO_5045813085" evidence="1">
    <location>
        <begin position="31"/>
        <end position="280"/>
    </location>
</feature>
<keyword evidence="1" id="KW-0732">Signal</keyword>
<proteinExistence type="predicted"/>
<dbReference type="InterPro" id="IPR015943">
    <property type="entry name" value="WD40/YVTN_repeat-like_dom_sf"/>
</dbReference>
<dbReference type="NCBIfam" id="NF045728">
    <property type="entry name" value="glycosyl_F510_1955"/>
    <property type="match status" value="1"/>
</dbReference>
<sequence length="280" mass="28731">MRRTRSAAAAALLVLATTACGQSSSGQAQAVDDPGIGHVHGVGVDPADGAVYLAGHYGLFKITGERTAQRVAGRIADHMGFTVIGPKTFLASGHPGEADAGTPPLLGLIRTEDAGVTWTTISERGAADFHALQAAGQQIYAFDSTGGRVRSSVDGGRTWMLGAEEKVIDLAVHGERLYATTPEGLKVSANQGMDFAPVPKAPLLSHVDGGRALVGVDGGGRIRTSADGRTWRAAGSLPGPAAAFTAVDDRRLLAVTEEGVVHESGDGGASFNVLFRPANT</sequence>
<feature type="signal peptide" evidence="1">
    <location>
        <begin position="1"/>
        <end position="30"/>
    </location>
</feature>
<reference evidence="2 3" key="1">
    <citation type="submission" date="2024-10" db="EMBL/GenBank/DDBJ databases">
        <title>The Natural Products Discovery Center: Release of the First 8490 Sequenced Strains for Exploring Actinobacteria Biosynthetic Diversity.</title>
        <authorList>
            <person name="Kalkreuter E."/>
            <person name="Kautsar S.A."/>
            <person name="Yang D."/>
            <person name="Bader C.D."/>
            <person name="Teijaro C.N."/>
            <person name="Fluegel L."/>
            <person name="Davis C.M."/>
            <person name="Simpson J.R."/>
            <person name="Lauterbach L."/>
            <person name="Steele A.D."/>
            <person name="Gui C."/>
            <person name="Meng S."/>
            <person name="Li G."/>
            <person name="Viehrig K."/>
            <person name="Ye F."/>
            <person name="Su P."/>
            <person name="Kiefer A.F."/>
            <person name="Nichols A."/>
            <person name="Cepeda A.J."/>
            <person name="Yan W."/>
            <person name="Fan B."/>
            <person name="Jiang Y."/>
            <person name="Adhikari A."/>
            <person name="Zheng C.-J."/>
            <person name="Schuster L."/>
            <person name="Cowan T.M."/>
            <person name="Smanski M.J."/>
            <person name="Chevrette M.G."/>
            <person name="De Carvalho L.P.S."/>
            <person name="Shen B."/>
        </authorList>
    </citation>
    <scope>NUCLEOTIDE SEQUENCE [LARGE SCALE GENOMIC DNA]</scope>
    <source>
        <strain evidence="2 3">NPDC050545</strain>
    </source>
</reference>
<name>A0ABW7YLM8_9ACTN</name>
<dbReference type="InterPro" id="IPR054817">
    <property type="entry name" value="Glycosyl_F510_1955-like"/>
</dbReference>
<dbReference type="Gene3D" id="2.130.10.10">
    <property type="entry name" value="YVTN repeat-like/Quinoprotein amine dehydrogenase"/>
    <property type="match status" value="1"/>
</dbReference>
<accession>A0ABW7YLM8</accession>
<evidence type="ECO:0000313" key="2">
    <source>
        <dbReference type="EMBL" id="MFI6496795.1"/>
    </source>
</evidence>
<organism evidence="2 3">
    <name type="scientific">Nonomuraea typhae</name>
    <dbReference type="NCBI Taxonomy" id="2603600"/>
    <lineage>
        <taxon>Bacteria</taxon>
        <taxon>Bacillati</taxon>
        <taxon>Actinomycetota</taxon>
        <taxon>Actinomycetes</taxon>
        <taxon>Streptosporangiales</taxon>
        <taxon>Streptosporangiaceae</taxon>
        <taxon>Nonomuraea</taxon>
    </lineage>
</organism>
<dbReference type="PROSITE" id="PS51257">
    <property type="entry name" value="PROKAR_LIPOPROTEIN"/>
    <property type="match status" value="1"/>
</dbReference>
<keyword evidence="3" id="KW-1185">Reference proteome</keyword>
<comment type="caution">
    <text evidence="2">The sequence shown here is derived from an EMBL/GenBank/DDBJ whole genome shotgun (WGS) entry which is preliminary data.</text>
</comment>
<gene>
    <name evidence="2" type="ORF">ACIBG2_05400</name>
</gene>
<evidence type="ECO:0000313" key="3">
    <source>
        <dbReference type="Proteomes" id="UP001612741"/>
    </source>
</evidence>
<dbReference type="RefSeq" id="WP_397079153.1">
    <property type="nucleotide sequence ID" value="NZ_JBITGY010000001.1"/>
</dbReference>